<reference evidence="6" key="1">
    <citation type="journal article" date="2015" name="PLoS ONE">
        <title>An Insight into the Sialome of the Lone Star Tick, Amblyomma americanum, with a Glimpse on Its Time Dependent Gene Expression.</title>
        <authorList>
            <person name="Karim S."/>
            <person name="Ribeiro J.M."/>
        </authorList>
    </citation>
    <scope>NUCLEOTIDE SEQUENCE</scope>
    <source>
        <tissue evidence="6">Salivary gland</tissue>
    </source>
</reference>
<organism evidence="6">
    <name type="scientific">Amblyomma americanum</name>
    <name type="common">Lone star tick</name>
    <dbReference type="NCBI Taxonomy" id="6943"/>
    <lineage>
        <taxon>Eukaryota</taxon>
        <taxon>Metazoa</taxon>
        <taxon>Ecdysozoa</taxon>
        <taxon>Arthropoda</taxon>
        <taxon>Chelicerata</taxon>
        <taxon>Arachnida</taxon>
        <taxon>Acari</taxon>
        <taxon>Parasitiformes</taxon>
        <taxon>Ixodida</taxon>
        <taxon>Ixodoidea</taxon>
        <taxon>Ixodidae</taxon>
        <taxon>Amblyomminae</taxon>
        <taxon>Amblyomma</taxon>
    </lineage>
</organism>
<dbReference type="InterPro" id="IPR002223">
    <property type="entry name" value="Kunitz_BPTI"/>
</dbReference>
<name>A0A0C9SDY0_AMBAM</name>
<dbReference type="GO" id="GO:0004867">
    <property type="term" value="F:serine-type endopeptidase inhibitor activity"/>
    <property type="evidence" value="ECO:0007669"/>
    <property type="project" value="UniProtKB-KW"/>
</dbReference>
<dbReference type="PRINTS" id="PR00759">
    <property type="entry name" value="BASICPTASE"/>
</dbReference>
<dbReference type="SUPFAM" id="SSF57362">
    <property type="entry name" value="BPTI-like"/>
    <property type="match status" value="2"/>
</dbReference>
<dbReference type="InterPro" id="IPR036880">
    <property type="entry name" value="Kunitz_BPTI_sf"/>
</dbReference>
<dbReference type="GO" id="GO:0005615">
    <property type="term" value="C:extracellular space"/>
    <property type="evidence" value="ECO:0007669"/>
    <property type="project" value="TreeGrafter"/>
</dbReference>
<dbReference type="PANTHER" id="PTHR10083">
    <property type="entry name" value="KUNITZ-TYPE PROTEASE INHIBITOR-RELATED"/>
    <property type="match status" value="1"/>
</dbReference>
<feature type="chain" id="PRO_5002202788" evidence="4">
    <location>
        <begin position="19"/>
        <end position="172"/>
    </location>
</feature>
<feature type="domain" description="BPTI/Kunitz inhibitor" evidence="5">
    <location>
        <begin position="87"/>
        <end position="137"/>
    </location>
</feature>
<dbReference type="AlphaFoldDB" id="A0A0C9SDY0"/>
<evidence type="ECO:0000313" key="6">
    <source>
        <dbReference type="EMBL" id="JAG92342.1"/>
    </source>
</evidence>
<dbReference type="PANTHER" id="PTHR10083:SF374">
    <property type="entry name" value="BPTI_KUNITZ INHIBITOR DOMAIN-CONTAINING PROTEIN"/>
    <property type="match status" value="1"/>
</dbReference>
<dbReference type="PROSITE" id="PS50279">
    <property type="entry name" value="BPTI_KUNITZ_2"/>
    <property type="match status" value="2"/>
</dbReference>
<evidence type="ECO:0000256" key="1">
    <source>
        <dbReference type="ARBA" id="ARBA00022690"/>
    </source>
</evidence>
<dbReference type="PROSITE" id="PS00280">
    <property type="entry name" value="BPTI_KUNITZ_1"/>
    <property type="match status" value="1"/>
</dbReference>
<feature type="domain" description="BPTI/Kunitz inhibitor" evidence="5">
    <location>
        <begin position="27"/>
        <end position="77"/>
    </location>
</feature>
<keyword evidence="4" id="KW-0732">Signal</keyword>
<dbReference type="InterPro" id="IPR050098">
    <property type="entry name" value="TFPI/VKTCI-like"/>
</dbReference>
<dbReference type="SMART" id="SM00131">
    <property type="entry name" value="KU"/>
    <property type="match status" value="2"/>
</dbReference>
<keyword evidence="2" id="KW-0722">Serine protease inhibitor</keyword>
<protein>
    <submittedName>
        <fullName evidence="6">Putative tick kunitz 85</fullName>
    </submittedName>
</protein>
<dbReference type="InterPro" id="IPR020901">
    <property type="entry name" value="Prtase_inh_Kunz-CS"/>
</dbReference>
<proteinExistence type="evidence at transcript level"/>
<evidence type="ECO:0000256" key="2">
    <source>
        <dbReference type="ARBA" id="ARBA00022900"/>
    </source>
</evidence>
<keyword evidence="1" id="KW-0646">Protease inhibitor</keyword>
<accession>A0A0C9SDY0</accession>
<evidence type="ECO:0000256" key="3">
    <source>
        <dbReference type="ARBA" id="ARBA00023157"/>
    </source>
</evidence>
<evidence type="ECO:0000256" key="4">
    <source>
        <dbReference type="SAM" id="SignalP"/>
    </source>
</evidence>
<dbReference type="FunFam" id="4.10.410.10:FF:000005">
    <property type="entry name" value="Pancreatic trypsin inhibitor"/>
    <property type="match status" value="1"/>
</dbReference>
<dbReference type="Gene3D" id="4.10.410.10">
    <property type="entry name" value="Pancreatic trypsin inhibitor Kunitz domain"/>
    <property type="match status" value="2"/>
</dbReference>
<dbReference type="CDD" id="cd00109">
    <property type="entry name" value="Kunitz-type"/>
    <property type="match status" value="1"/>
</dbReference>
<dbReference type="Pfam" id="PF00014">
    <property type="entry name" value="Kunitz_BPTI"/>
    <property type="match status" value="2"/>
</dbReference>
<evidence type="ECO:0000259" key="5">
    <source>
        <dbReference type="PROSITE" id="PS50279"/>
    </source>
</evidence>
<dbReference type="EMBL" id="GBZX01000398">
    <property type="protein sequence ID" value="JAG92342.1"/>
    <property type="molecule type" value="mRNA"/>
</dbReference>
<feature type="signal peptide" evidence="4">
    <location>
        <begin position="1"/>
        <end position="18"/>
    </location>
</feature>
<sequence length="172" mass="18737">MNIANFLILIGFLVSAHAASYQTPPGCLKLPAVGPCKAKLPRWYYDPSNKKCKAFIYGGCGGNSNNFHTEVKCQEACLPGAPVRPVCSLKPPKGKCGRRVYSWAFDSNAGRCGFFLHGECKRNANSFRSCLECMGRCSGMQPGKAQKLCLKLTAEVIEKYGNRLRPIVGGPE</sequence>
<keyword evidence="3" id="KW-1015">Disulfide bond</keyword>